<feature type="compositionally biased region" description="Basic and acidic residues" evidence="1">
    <location>
        <begin position="120"/>
        <end position="139"/>
    </location>
</feature>
<accession>A0A098BSY3</accession>
<feature type="region of interest" description="Disordered" evidence="1">
    <location>
        <begin position="1"/>
        <end position="156"/>
    </location>
</feature>
<feature type="compositionally biased region" description="Basic and acidic residues" evidence="1">
    <location>
        <begin position="87"/>
        <end position="102"/>
    </location>
</feature>
<sequence length="351" mass="36097">MPARGPGHRGAGRCDRRARPRVGLHQHRRREGLRGGGRGSRQEPSGRPRRRGGGDPGSASGRAGLGGRPVPSRCGRAHGHGTGRPLPDPDRRVQDPEDDRAGSRGAAFARREGGLPVGEGDARERDRRRLTSSDEERPAPHSVPAVPGVRGGSATGAGEQLARLVAAVEHPGGASADPPPAVVLDEFEAVGRHAPDPEAVLVVAQQLRMAGGHGRVTLDPDVHGIEEVSASFVDVVLVRPCAHHLHDLLAAVHGAHVDVVDGVLGPQFAHRVGVAGIDGRAVGGDDLLDGDLVLEELDAGEEGPDEFCGVGLCGVGLCGVGHGVSCSDGSAGAKSSPRSVPSARRHSSCSQ</sequence>
<dbReference type="AlphaFoldDB" id="A0A098BSY3"/>
<reference evidence="2 3" key="1">
    <citation type="journal article" date="2014" name="Genome Announc.">
        <title>Draft Genome Sequence of Propane- and Butane-Oxidizing Actinobacterium Rhodococcus ruber IEGM 231.</title>
        <authorList>
            <person name="Ivshina I.B."/>
            <person name="Kuyukina M.S."/>
            <person name="Krivoruchko A.V."/>
            <person name="Barbe V."/>
            <person name="Fischer C."/>
        </authorList>
    </citation>
    <scope>NUCLEOTIDE SEQUENCE [LARGE SCALE GENOMIC DNA]</scope>
</reference>
<feature type="compositionally biased region" description="Basic residues" evidence="1">
    <location>
        <begin position="18"/>
        <end position="31"/>
    </location>
</feature>
<feature type="region of interest" description="Disordered" evidence="1">
    <location>
        <begin position="329"/>
        <end position="351"/>
    </location>
</feature>
<name>A0A098BSY3_9NOCA</name>
<evidence type="ECO:0000256" key="1">
    <source>
        <dbReference type="SAM" id="MobiDB-lite"/>
    </source>
</evidence>
<protein>
    <submittedName>
        <fullName evidence="2">Uncharacterized protein</fullName>
    </submittedName>
</protein>
<organism evidence="2 3">
    <name type="scientific">Rhodococcus ruber</name>
    <dbReference type="NCBI Taxonomy" id="1830"/>
    <lineage>
        <taxon>Bacteria</taxon>
        <taxon>Bacillati</taxon>
        <taxon>Actinomycetota</taxon>
        <taxon>Actinomycetes</taxon>
        <taxon>Mycobacteriales</taxon>
        <taxon>Nocardiaceae</taxon>
        <taxon>Rhodococcus</taxon>
    </lineage>
</organism>
<proteinExistence type="predicted"/>
<dbReference type="EMBL" id="CCSD01000102">
    <property type="protein sequence ID" value="CDZ91793.1"/>
    <property type="molecule type" value="Genomic_DNA"/>
</dbReference>
<gene>
    <name evidence="2" type="ORF">RHRU231_870047</name>
</gene>
<feature type="compositionally biased region" description="Basic residues" evidence="1">
    <location>
        <begin position="1"/>
        <end position="11"/>
    </location>
</feature>
<evidence type="ECO:0000313" key="3">
    <source>
        <dbReference type="Proteomes" id="UP000042997"/>
    </source>
</evidence>
<evidence type="ECO:0000313" key="2">
    <source>
        <dbReference type="EMBL" id="CDZ91793.1"/>
    </source>
</evidence>
<dbReference type="Proteomes" id="UP000042997">
    <property type="component" value="Unassembled WGS sequence"/>
</dbReference>